<name>G4Z8X6_PHYSP</name>
<accession>G4Z8X6</accession>
<sequence>MGAGSACLNLSVFRVALGRGSVRGLDWMPAHGYVILKRRSLPQRTRGFTVNSSPRNQPSAAAWLLGCSPSASTRQLNAQAAELGASELSTTELAENLEIRESAAHARHSFEWLPATRSRAHRHASQQDSAAMAPSWRASGDSIRLRPFLSLGLGLPRHIASSHVATTMLRHRCRPSRAGQSEADPAWAPSFAALNLAAWVRPPDARRERAIWRALRRAFLKIRRHDGSSTGPSVCLPACLPAAAPP</sequence>
<dbReference type="GeneID" id="20645699"/>
<protein>
    <submittedName>
        <fullName evidence="1">Uncharacterized protein</fullName>
    </submittedName>
</protein>
<evidence type="ECO:0000313" key="1">
    <source>
        <dbReference type="EMBL" id="EGZ19747.1"/>
    </source>
</evidence>
<proteinExistence type="predicted"/>
<organism evidence="1 2">
    <name type="scientific">Phytophthora sojae (strain P6497)</name>
    <name type="common">Soybean stem and root rot agent</name>
    <name type="synonym">Phytophthora megasperma f. sp. glycines</name>
    <dbReference type="NCBI Taxonomy" id="1094619"/>
    <lineage>
        <taxon>Eukaryota</taxon>
        <taxon>Sar</taxon>
        <taxon>Stramenopiles</taxon>
        <taxon>Oomycota</taxon>
        <taxon>Peronosporomycetes</taxon>
        <taxon>Peronosporales</taxon>
        <taxon>Peronosporaceae</taxon>
        <taxon>Phytophthora</taxon>
    </lineage>
</organism>
<reference evidence="1 2" key="1">
    <citation type="journal article" date="2006" name="Science">
        <title>Phytophthora genome sequences uncover evolutionary origins and mechanisms of pathogenesis.</title>
        <authorList>
            <person name="Tyler B.M."/>
            <person name="Tripathy S."/>
            <person name="Zhang X."/>
            <person name="Dehal P."/>
            <person name="Jiang R.H."/>
            <person name="Aerts A."/>
            <person name="Arredondo F.D."/>
            <person name="Baxter L."/>
            <person name="Bensasson D."/>
            <person name="Beynon J.L."/>
            <person name="Chapman J."/>
            <person name="Damasceno C.M."/>
            <person name="Dorrance A.E."/>
            <person name="Dou D."/>
            <person name="Dickerman A.W."/>
            <person name="Dubchak I.L."/>
            <person name="Garbelotto M."/>
            <person name="Gijzen M."/>
            <person name="Gordon S.G."/>
            <person name="Govers F."/>
            <person name="Grunwald N.J."/>
            <person name="Huang W."/>
            <person name="Ivors K.L."/>
            <person name="Jones R.W."/>
            <person name="Kamoun S."/>
            <person name="Krampis K."/>
            <person name="Lamour K.H."/>
            <person name="Lee M.K."/>
            <person name="McDonald W.H."/>
            <person name="Medina M."/>
            <person name="Meijer H.J."/>
            <person name="Nordberg E.K."/>
            <person name="Maclean D.J."/>
            <person name="Ospina-Giraldo M.D."/>
            <person name="Morris P.F."/>
            <person name="Phuntumart V."/>
            <person name="Putnam N.H."/>
            <person name="Rash S."/>
            <person name="Rose J.K."/>
            <person name="Sakihama Y."/>
            <person name="Salamov A.A."/>
            <person name="Savidor A."/>
            <person name="Scheuring C.F."/>
            <person name="Smith B.M."/>
            <person name="Sobral B.W."/>
            <person name="Terry A."/>
            <person name="Torto-Alalibo T.A."/>
            <person name="Win J."/>
            <person name="Xu Z."/>
            <person name="Zhang H."/>
            <person name="Grigoriev I.V."/>
            <person name="Rokhsar D.S."/>
            <person name="Boore J.L."/>
        </authorList>
    </citation>
    <scope>NUCLEOTIDE SEQUENCE [LARGE SCALE GENOMIC DNA]</scope>
    <source>
        <strain evidence="1 2">P6497</strain>
    </source>
</reference>
<dbReference type="AlphaFoldDB" id="G4Z8X6"/>
<keyword evidence="2" id="KW-1185">Reference proteome</keyword>
<dbReference type="KEGG" id="psoj:PHYSODRAFT_327937"/>
<gene>
    <name evidence="1" type="ORF">PHYSODRAFT_327937</name>
</gene>
<dbReference type="InParanoid" id="G4Z8X6"/>
<dbReference type="EMBL" id="JH159153">
    <property type="protein sequence ID" value="EGZ19747.1"/>
    <property type="molecule type" value="Genomic_DNA"/>
</dbReference>
<evidence type="ECO:0000313" key="2">
    <source>
        <dbReference type="Proteomes" id="UP000002640"/>
    </source>
</evidence>
<dbReference type="Proteomes" id="UP000002640">
    <property type="component" value="Unassembled WGS sequence"/>
</dbReference>
<dbReference type="RefSeq" id="XP_009522464.1">
    <property type="nucleotide sequence ID" value="XM_009524169.1"/>
</dbReference>